<dbReference type="SUPFAM" id="SSF56317">
    <property type="entry name" value="Carbon-nitrogen hydrolase"/>
    <property type="match status" value="1"/>
</dbReference>
<evidence type="ECO:0000313" key="3">
    <source>
        <dbReference type="Proteomes" id="UP000295302"/>
    </source>
</evidence>
<keyword evidence="1" id="KW-1133">Transmembrane helix</keyword>
<dbReference type="OrthoDB" id="9804277at2"/>
<keyword evidence="1" id="KW-0472">Membrane</keyword>
<sequence length="76" mass="8274">MLVELSGTSAAFDARGRPLAWIGPDYRGVFVIDVPLSREPTPYVRFGEWAPIAAAAVLLATGGVCTARRLRRPARY</sequence>
<dbReference type="EMBL" id="SMKQ01000189">
    <property type="protein sequence ID" value="TDD37337.1"/>
    <property type="molecule type" value="Genomic_DNA"/>
</dbReference>
<evidence type="ECO:0000256" key="1">
    <source>
        <dbReference type="SAM" id="Phobius"/>
    </source>
</evidence>
<protein>
    <recommendedName>
        <fullName evidence="4">Apolipoprotein N-acyltransferase</fullName>
    </recommendedName>
</protein>
<dbReference type="RefSeq" id="WP_132620339.1">
    <property type="nucleotide sequence ID" value="NZ_SMKQ01000189.1"/>
</dbReference>
<comment type="caution">
    <text evidence="2">The sequence shown here is derived from an EMBL/GenBank/DDBJ whole genome shotgun (WGS) entry which is preliminary data.</text>
</comment>
<name>A0A4V2YJ36_9ACTN</name>
<accession>A0A4V2YJ36</accession>
<evidence type="ECO:0000313" key="2">
    <source>
        <dbReference type="EMBL" id="TDD37337.1"/>
    </source>
</evidence>
<keyword evidence="3" id="KW-1185">Reference proteome</keyword>
<feature type="transmembrane region" description="Helical" evidence="1">
    <location>
        <begin position="49"/>
        <end position="67"/>
    </location>
</feature>
<proteinExistence type="predicted"/>
<dbReference type="InterPro" id="IPR036526">
    <property type="entry name" value="C-N_Hydrolase_sf"/>
</dbReference>
<evidence type="ECO:0008006" key="4">
    <source>
        <dbReference type="Google" id="ProtNLM"/>
    </source>
</evidence>
<reference evidence="2 3" key="1">
    <citation type="submission" date="2019-03" db="EMBL/GenBank/DDBJ databases">
        <title>Draft genome sequences of novel Actinobacteria.</title>
        <authorList>
            <person name="Sahin N."/>
            <person name="Ay H."/>
            <person name="Saygin H."/>
        </authorList>
    </citation>
    <scope>NUCLEOTIDE SEQUENCE [LARGE SCALE GENOMIC DNA]</scope>
    <source>
        <strain evidence="2 3">CH32</strain>
    </source>
</reference>
<organism evidence="2 3">
    <name type="scientific">Nonomuraea terrae</name>
    <dbReference type="NCBI Taxonomy" id="2530383"/>
    <lineage>
        <taxon>Bacteria</taxon>
        <taxon>Bacillati</taxon>
        <taxon>Actinomycetota</taxon>
        <taxon>Actinomycetes</taxon>
        <taxon>Streptosporangiales</taxon>
        <taxon>Streptosporangiaceae</taxon>
        <taxon>Nonomuraea</taxon>
    </lineage>
</organism>
<gene>
    <name evidence="2" type="ORF">E1286_37300</name>
</gene>
<dbReference type="Proteomes" id="UP000295302">
    <property type="component" value="Unassembled WGS sequence"/>
</dbReference>
<keyword evidence="1" id="KW-0812">Transmembrane</keyword>
<dbReference type="AlphaFoldDB" id="A0A4V2YJ36"/>